<accession>A0A818H3K0</accession>
<protein>
    <submittedName>
        <fullName evidence="1">Uncharacterized protein</fullName>
    </submittedName>
</protein>
<reference evidence="1" key="1">
    <citation type="submission" date="2021-02" db="EMBL/GenBank/DDBJ databases">
        <authorList>
            <person name="Nowell W R."/>
        </authorList>
    </citation>
    <scope>NUCLEOTIDE SEQUENCE</scope>
</reference>
<evidence type="ECO:0000313" key="1">
    <source>
        <dbReference type="EMBL" id="CAF3497939.1"/>
    </source>
</evidence>
<dbReference type="AlphaFoldDB" id="A0A818H3K0"/>
<dbReference type="EMBL" id="CAJOAX010000067">
    <property type="protein sequence ID" value="CAF3497939.1"/>
    <property type="molecule type" value="Genomic_DNA"/>
</dbReference>
<proteinExistence type="predicted"/>
<gene>
    <name evidence="1" type="ORF">OTI717_LOCUS1532</name>
</gene>
<feature type="non-terminal residue" evidence="1">
    <location>
        <position position="1"/>
    </location>
</feature>
<comment type="caution">
    <text evidence="1">The sequence shown here is derived from an EMBL/GenBank/DDBJ whole genome shotgun (WGS) entry which is preliminary data.</text>
</comment>
<dbReference type="Proteomes" id="UP000663823">
    <property type="component" value="Unassembled WGS sequence"/>
</dbReference>
<organism evidence="1 2">
    <name type="scientific">Rotaria sordida</name>
    <dbReference type="NCBI Taxonomy" id="392033"/>
    <lineage>
        <taxon>Eukaryota</taxon>
        <taxon>Metazoa</taxon>
        <taxon>Spiralia</taxon>
        <taxon>Gnathifera</taxon>
        <taxon>Rotifera</taxon>
        <taxon>Eurotatoria</taxon>
        <taxon>Bdelloidea</taxon>
        <taxon>Philodinida</taxon>
        <taxon>Philodinidae</taxon>
        <taxon>Rotaria</taxon>
    </lineage>
</organism>
<name>A0A818H3K0_9BILA</name>
<sequence length="25" mass="3138">EIIYQYQSWIRQFQYRSSTEKPISS</sequence>
<evidence type="ECO:0000313" key="2">
    <source>
        <dbReference type="Proteomes" id="UP000663823"/>
    </source>
</evidence>